<name>A0A4W3HLI3_CALMI</name>
<keyword evidence="3 5" id="KW-1133">Transmembrane helix</keyword>
<feature type="transmembrane region" description="Helical" evidence="5">
    <location>
        <begin position="174"/>
        <end position="192"/>
    </location>
</feature>
<keyword evidence="4 5" id="KW-0472">Membrane</keyword>
<dbReference type="Ensembl" id="ENSCMIT00000016279.1">
    <property type="protein sequence ID" value="ENSCMIP00000015952.1"/>
    <property type="gene ID" value="ENSCMIG00000007742.1"/>
</dbReference>
<feature type="domain" description="G-protein coupled receptors family 1 profile" evidence="6">
    <location>
        <begin position="69"/>
        <end position="258"/>
    </location>
</feature>
<evidence type="ECO:0000313" key="8">
    <source>
        <dbReference type="Proteomes" id="UP000314986"/>
    </source>
</evidence>
<dbReference type="OMA" id="ISMERDH"/>
<dbReference type="GeneTree" id="ENSGT01150000287130"/>
<dbReference type="GeneID" id="103177844"/>
<reference evidence="7" key="4">
    <citation type="submission" date="2025-08" db="UniProtKB">
        <authorList>
            <consortium name="Ensembl"/>
        </authorList>
    </citation>
    <scope>IDENTIFICATION</scope>
</reference>
<evidence type="ECO:0000256" key="4">
    <source>
        <dbReference type="ARBA" id="ARBA00023136"/>
    </source>
</evidence>
<reference evidence="8" key="2">
    <citation type="journal article" date="2007" name="PLoS Biol.">
        <title>Survey sequencing and comparative analysis of the elephant shark (Callorhinchus milii) genome.</title>
        <authorList>
            <person name="Venkatesh B."/>
            <person name="Kirkness E.F."/>
            <person name="Loh Y.H."/>
            <person name="Halpern A.L."/>
            <person name="Lee A.P."/>
            <person name="Johnson J."/>
            <person name="Dandona N."/>
            <person name="Viswanathan L.D."/>
            <person name="Tay A."/>
            <person name="Venter J.C."/>
            <person name="Strausberg R.L."/>
            <person name="Brenner S."/>
        </authorList>
    </citation>
    <scope>NUCLEOTIDE SEQUENCE [LARGE SCALE GENOMIC DNA]</scope>
</reference>
<dbReference type="Gene3D" id="1.20.1070.10">
    <property type="entry name" value="Rhodopsin 7-helix transmembrane proteins"/>
    <property type="match status" value="1"/>
</dbReference>
<dbReference type="SUPFAM" id="SSF81321">
    <property type="entry name" value="Family A G protein-coupled receptor-like"/>
    <property type="match status" value="1"/>
</dbReference>
<evidence type="ECO:0000256" key="1">
    <source>
        <dbReference type="ARBA" id="ARBA00004370"/>
    </source>
</evidence>
<dbReference type="AlphaFoldDB" id="A0A4W3HLI3"/>
<evidence type="ECO:0000256" key="3">
    <source>
        <dbReference type="ARBA" id="ARBA00022989"/>
    </source>
</evidence>
<dbReference type="OrthoDB" id="8807033at2759"/>
<dbReference type="GO" id="GO:0016020">
    <property type="term" value="C:membrane"/>
    <property type="evidence" value="ECO:0007669"/>
    <property type="project" value="UniProtKB-SubCell"/>
</dbReference>
<dbReference type="PROSITE" id="PS50262">
    <property type="entry name" value="G_PROTEIN_RECEP_F1_2"/>
    <property type="match status" value="1"/>
</dbReference>
<evidence type="ECO:0000259" key="6">
    <source>
        <dbReference type="PROSITE" id="PS50262"/>
    </source>
</evidence>
<proteinExistence type="predicted"/>
<feature type="transmembrane region" description="Helical" evidence="5">
    <location>
        <begin position="87"/>
        <end position="107"/>
    </location>
</feature>
<dbReference type="Proteomes" id="UP000314986">
    <property type="component" value="Unassembled WGS sequence"/>
</dbReference>
<feature type="transmembrane region" description="Helical" evidence="5">
    <location>
        <begin position="198"/>
        <end position="217"/>
    </location>
</feature>
<reference evidence="8" key="1">
    <citation type="journal article" date="2006" name="Science">
        <title>Ancient noncoding elements conserved in the human genome.</title>
        <authorList>
            <person name="Venkatesh B."/>
            <person name="Kirkness E.F."/>
            <person name="Loh Y.H."/>
            <person name="Halpern A.L."/>
            <person name="Lee A.P."/>
            <person name="Johnson J."/>
            <person name="Dandona N."/>
            <person name="Viswanathan L.D."/>
            <person name="Tay A."/>
            <person name="Venter J.C."/>
            <person name="Strausberg R.L."/>
            <person name="Brenner S."/>
        </authorList>
    </citation>
    <scope>NUCLEOTIDE SEQUENCE [LARGE SCALE GENOMIC DNA]</scope>
</reference>
<feature type="transmembrane region" description="Helical" evidence="5">
    <location>
        <begin position="49"/>
        <end position="75"/>
    </location>
</feature>
<accession>A0A4W3HLI3</accession>
<sequence length="258" mass="29376">MLNAHCHVAMDHLKKLGETYFQKITPVQKIGQQDVDYMPMLKRYLVLKYIQYMILPSTNIMVLGAGAFGTLYISFLMLSKVVTRKCTTVFISHLVTSDAVLLPAILVEVLHEVTDVKLASNYFIKGLIHNFVTVNAHTSSLMLSCISLEAFLITQFPVQSRFIRTVKRARMTSTLIWIAVLTECIILQTEYFTSSDTVSLGFGIPLLSGLFHLFLVIAPIVRMLSNALVICLRIVNVFFYYKVYMTKSYSRHFLKRKA</sequence>
<feature type="transmembrane region" description="Helical" evidence="5">
    <location>
        <begin position="127"/>
        <end position="153"/>
    </location>
</feature>
<protein>
    <submittedName>
        <fullName evidence="7">Uncharacterized LOC103177844</fullName>
    </submittedName>
</protein>
<evidence type="ECO:0000256" key="5">
    <source>
        <dbReference type="SAM" id="Phobius"/>
    </source>
</evidence>
<gene>
    <name evidence="7" type="primary">LOC103177844</name>
</gene>
<evidence type="ECO:0000313" key="7">
    <source>
        <dbReference type="Ensembl" id="ENSCMIP00000015952.1"/>
    </source>
</evidence>
<organism evidence="7 8">
    <name type="scientific">Callorhinchus milii</name>
    <name type="common">Ghost shark</name>
    <dbReference type="NCBI Taxonomy" id="7868"/>
    <lineage>
        <taxon>Eukaryota</taxon>
        <taxon>Metazoa</taxon>
        <taxon>Chordata</taxon>
        <taxon>Craniata</taxon>
        <taxon>Vertebrata</taxon>
        <taxon>Chondrichthyes</taxon>
        <taxon>Holocephali</taxon>
        <taxon>Chimaeriformes</taxon>
        <taxon>Callorhinchidae</taxon>
        <taxon>Callorhinchus</taxon>
    </lineage>
</organism>
<keyword evidence="8" id="KW-1185">Reference proteome</keyword>
<dbReference type="InterPro" id="IPR017452">
    <property type="entry name" value="GPCR_Rhodpsn_7TM"/>
</dbReference>
<reference evidence="8" key="3">
    <citation type="journal article" date="2014" name="Nature">
        <title>Elephant shark genome provides unique insights into gnathostome evolution.</title>
        <authorList>
            <consortium name="International Elephant Shark Genome Sequencing Consortium"/>
            <person name="Venkatesh B."/>
            <person name="Lee A.P."/>
            <person name="Ravi V."/>
            <person name="Maurya A.K."/>
            <person name="Lian M.M."/>
            <person name="Swann J.B."/>
            <person name="Ohta Y."/>
            <person name="Flajnik M.F."/>
            <person name="Sutoh Y."/>
            <person name="Kasahara M."/>
            <person name="Hoon S."/>
            <person name="Gangu V."/>
            <person name="Roy S.W."/>
            <person name="Irimia M."/>
            <person name="Korzh V."/>
            <person name="Kondrychyn I."/>
            <person name="Lim Z.W."/>
            <person name="Tay B.H."/>
            <person name="Tohari S."/>
            <person name="Kong K.W."/>
            <person name="Ho S."/>
            <person name="Lorente-Galdos B."/>
            <person name="Quilez J."/>
            <person name="Marques-Bonet T."/>
            <person name="Raney B.J."/>
            <person name="Ingham P.W."/>
            <person name="Tay A."/>
            <person name="Hillier L.W."/>
            <person name="Minx P."/>
            <person name="Boehm T."/>
            <person name="Wilson R.K."/>
            <person name="Brenner S."/>
            <person name="Warren W.C."/>
        </authorList>
    </citation>
    <scope>NUCLEOTIDE SEQUENCE [LARGE SCALE GENOMIC DNA]</scope>
</reference>
<dbReference type="InParanoid" id="A0A4W3HLI3"/>
<evidence type="ECO:0000256" key="2">
    <source>
        <dbReference type="ARBA" id="ARBA00022692"/>
    </source>
</evidence>
<keyword evidence="2 5" id="KW-0812">Transmembrane</keyword>
<dbReference type="KEGG" id="cmk:103177844"/>
<comment type="subcellular location">
    <subcellularLocation>
        <location evidence="1">Membrane</location>
    </subcellularLocation>
</comment>
<reference evidence="7" key="5">
    <citation type="submission" date="2025-09" db="UniProtKB">
        <authorList>
            <consortium name="Ensembl"/>
        </authorList>
    </citation>
    <scope>IDENTIFICATION</scope>
</reference>